<evidence type="ECO:0000313" key="2">
    <source>
        <dbReference type="EMBL" id="SEE09478.1"/>
    </source>
</evidence>
<gene>
    <name evidence="2" type="ORF">SAMN04488554_1510</name>
</gene>
<dbReference type="InterPro" id="IPR011009">
    <property type="entry name" value="Kinase-like_dom_sf"/>
</dbReference>
<dbReference type="GO" id="GO:0016301">
    <property type="term" value="F:kinase activity"/>
    <property type="evidence" value="ECO:0007669"/>
    <property type="project" value="UniProtKB-KW"/>
</dbReference>
<accession>A0A1H5G371</accession>
<evidence type="ECO:0000313" key="3">
    <source>
        <dbReference type="Proteomes" id="UP000199220"/>
    </source>
</evidence>
<reference evidence="3" key="1">
    <citation type="submission" date="2016-10" db="EMBL/GenBank/DDBJ databases">
        <authorList>
            <person name="Varghese N."/>
            <person name="Submissions S."/>
        </authorList>
    </citation>
    <scope>NUCLEOTIDE SEQUENCE [LARGE SCALE GENOMIC DNA]</scope>
    <source>
        <strain evidence="3">DSM 21368</strain>
    </source>
</reference>
<dbReference type="SUPFAM" id="SSF56112">
    <property type="entry name" value="Protein kinase-like (PK-like)"/>
    <property type="match status" value="1"/>
</dbReference>
<keyword evidence="2" id="KW-0418">Kinase</keyword>
<evidence type="ECO:0000259" key="1">
    <source>
        <dbReference type="Pfam" id="PF01636"/>
    </source>
</evidence>
<name>A0A1H5G371_9MICO</name>
<keyword evidence="3" id="KW-1185">Reference proteome</keyword>
<dbReference type="Gene3D" id="3.30.200.20">
    <property type="entry name" value="Phosphorylase Kinase, domain 1"/>
    <property type="match status" value="1"/>
</dbReference>
<dbReference type="Proteomes" id="UP000199220">
    <property type="component" value="Unassembled WGS sequence"/>
</dbReference>
<dbReference type="AlphaFoldDB" id="A0A1H5G371"/>
<proteinExistence type="predicted"/>
<sequence>MEFDRAPRLEMLWEAHNPHHALAERFGFDDAAAADRWLRTTLSSHWGVTIESCQRIVMSDHNALAWISTDMGSLLAKWSAAPERFARLSHVADVTQWLADNGLPVSAPVPSLDGRLQLEVDGVSMAVQHVVEGQLLDVGNNRQVHMAGATLAEFHDALGRYPAADETVSQNGTDVPLATRVTGWLDSTDSPAPSAALQALRRIVRDAPRLEGATQLLHGDFRSANVLCSGMSIAAVLDMEEVRRDHCIDELARSTVLLGTRFHDWGPVSAEVHALFRAGYESVRPLTLPEQHWWDVLVLWYTLLFVPADDDPTGWAASALEQAADI</sequence>
<feature type="domain" description="Aminoglycoside phosphotransferase" evidence="1">
    <location>
        <begin position="67"/>
        <end position="285"/>
    </location>
</feature>
<protein>
    <submittedName>
        <fullName evidence="2">Homoserine kinase type II</fullName>
    </submittedName>
</protein>
<keyword evidence="2" id="KW-0808">Transferase</keyword>
<dbReference type="InterPro" id="IPR002575">
    <property type="entry name" value="Aminoglycoside_PTrfase"/>
</dbReference>
<dbReference type="OrthoDB" id="4691774at2"/>
<organism evidence="2 3">
    <name type="scientific">Ruania alba</name>
    <dbReference type="NCBI Taxonomy" id="648782"/>
    <lineage>
        <taxon>Bacteria</taxon>
        <taxon>Bacillati</taxon>
        <taxon>Actinomycetota</taxon>
        <taxon>Actinomycetes</taxon>
        <taxon>Micrococcales</taxon>
        <taxon>Ruaniaceae</taxon>
        <taxon>Ruania</taxon>
    </lineage>
</organism>
<dbReference type="STRING" id="648782.SAMN04488554_1510"/>
<dbReference type="Pfam" id="PF01636">
    <property type="entry name" value="APH"/>
    <property type="match status" value="1"/>
</dbReference>
<dbReference type="Gene3D" id="3.90.1200.10">
    <property type="match status" value="1"/>
</dbReference>
<dbReference type="EMBL" id="FNTX01000001">
    <property type="protein sequence ID" value="SEE09478.1"/>
    <property type="molecule type" value="Genomic_DNA"/>
</dbReference>